<keyword evidence="2" id="KW-1185">Reference proteome</keyword>
<protein>
    <submittedName>
        <fullName evidence="1">Uncharacterized protein</fullName>
    </submittedName>
</protein>
<reference evidence="2" key="1">
    <citation type="journal article" date="2019" name="Int. J. Syst. Evol. Microbiol.">
        <title>The Global Catalogue of Microorganisms (GCM) 10K type strain sequencing project: providing services to taxonomists for standard genome sequencing and annotation.</title>
        <authorList>
            <consortium name="The Broad Institute Genomics Platform"/>
            <consortium name="The Broad Institute Genome Sequencing Center for Infectious Disease"/>
            <person name="Wu L."/>
            <person name="Ma J."/>
        </authorList>
    </citation>
    <scope>NUCLEOTIDE SEQUENCE [LARGE SCALE GENOMIC DNA]</scope>
    <source>
        <strain evidence="2">CGMCC 1.15288</strain>
    </source>
</reference>
<accession>A0ABQ1YUZ2</accession>
<organism evidence="1 2">
    <name type="scientific">Dyadobacter endophyticus</name>
    <dbReference type="NCBI Taxonomy" id="1749036"/>
    <lineage>
        <taxon>Bacteria</taxon>
        <taxon>Pseudomonadati</taxon>
        <taxon>Bacteroidota</taxon>
        <taxon>Cytophagia</taxon>
        <taxon>Cytophagales</taxon>
        <taxon>Spirosomataceae</taxon>
        <taxon>Dyadobacter</taxon>
    </lineage>
</organism>
<evidence type="ECO:0000313" key="1">
    <source>
        <dbReference type="EMBL" id="GGH39801.1"/>
    </source>
</evidence>
<comment type="caution">
    <text evidence="1">The sequence shown here is derived from an EMBL/GenBank/DDBJ whole genome shotgun (WGS) entry which is preliminary data.</text>
</comment>
<dbReference type="Proteomes" id="UP000600214">
    <property type="component" value="Unassembled WGS sequence"/>
</dbReference>
<evidence type="ECO:0000313" key="2">
    <source>
        <dbReference type="Proteomes" id="UP000600214"/>
    </source>
</evidence>
<dbReference type="EMBL" id="BMIA01000002">
    <property type="protein sequence ID" value="GGH39801.1"/>
    <property type="molecule type" value="Genomic_DNA"/>
</dbReference>
<proteinExistence type="predicted"/>
<gene>
    <name evidence="1" type="ORF">GCM10007423_34420</name>
</gene>
<name>A0ABQ1YUZ2_9BACT</name>
<sequence>MIKMKTQAKKTHDFKPQPLKGLYANSEELGKDVNRFFMETLLESAYNQIRNKQEQ</sequence>